<proteinExistence type="predicted"/>
<comment type="caution">
    <text evidence="2">The sequence shown here is derived from an EMBL/GenBank/DDBJ whole genome shotgun (WGS) entry which is preliminary data.</text>
</comment>
<sequence>MKKSVLGLVLALFVVCAAGVGAFAEEQQSTVFLMGKVERLLYGSERTGGLIDRLNGVEKEMFGRELPGSIAERQNALLNFIEKGAPEQPSVLFKLAVAEWAVGQKVDSLSPAVKRVETLEVDLEGTPQVDRPVSMRLERILGLLLSDPVTMQDAEIPAGTVVKGALSRTLSPKTAKKGDLVDITLQKDLAVGTNLVAPRGSRMQATVTEVTKPRSFGRPAEVKISVEKLFPLGPEEVFLTVGENTKKATEAESAQMAAAGTSVVGAILLGPIGLAGGFLVRGDLKEIPEGSLVFAETADTFRVSSYPVPLGLQGMLQKEEPRPEEKKEPDSK</sequence>
<protein>
    <submittedName>
        <fullName evidence="2">Uncharacterized protein</fullName>
    </submittedName>
</protein>
<reference evidence="2" key="1">
    <citation type="submission" date="2019-08" db="EMBL/GenBank/DDBJ databases">
        <authorList>
            <person name="Kucharzyk K."/>
            <person name="Murdoch R.W."/>
            <person name="Higgins S."/>
            <person name="Loffler F."/>
        </authorList>
    </citation>
    <scope>NUCLEOTIDE SEQUENCE</scope>
</reference>
<feature type="compositionally biased region" description="Basic and acidic residues" evidence="1">
    <location>
        <begin position="317"/>
        <end position="332"/>
    </location>
</feature>
<organism evidence="2">
    <name type="scientific">bioreactor metagenome</name>
    <dbReference type="NCBI Taxonomy" id="1076179"/>
    <lineage>
        <taxon>unclassified sequences</taxon>
        <taxon>metagenomes</taxon>
        <taxon>ecological metagenomes</taxon>
    </lineage>
</organism>
<dbReference type="EMBL" id="VSSQ01000386">
    <property type="protein sequence ID" value="MPL93259.1"/>
    <property type="molecule type" value="Genomic_DNA"/>
</dbReference>
<feature type="region of interest" description="Disordered" evidence="1">
    <location>
        <begin position="312"/>
        <end position="332"/>
    </location>
</feature>
<gene>
    <name evidence="2" type="ORF">SDC9_39385</name>
</gene>
<dbReference type="AlphaFoldDB" id="A0A644VPE4"/>
<evidence type="ECO:0000256" key="1">
    <source>
        <dbReference type="SAM" id="MobiDB-lite"/>
    </source>
</evidence>
<name>A0A644VPE4_9ZZZZ</name>
<evidence type="ECO:0000313" key="2">
    <source>
        <dbReference type="EMBL" id="MPL93259.1"/>
    </source>
</evidence>
<accession>A0A644VPE4</accession>